<sequence length="350" mass="38778">MEGEDQALFHAYPCAYYVQSPSTLSRANSADCQNNLSTCHSPLQSETFTNNPTNTSQEVNRFSYHSRYSSSSRGSNNSFLHEKKIVLYDAQSQGTGTENGENRRRMSVGIEVDGGGEEGGAGGNEEEEYYYGRSSFSSKSGGGGWWRYFSFRTSSSCLWICLQISWRLMVSLGAALLVFCIATKPPPPKMSIKMAGISQFGLGEGVDASGVTTKILTCNCSMALMVDNKSKLFGLHIHPPLMEISFDHHPFATSHGQELYAPSHGSSKFQLYVGTRNKPMYGAGRVMQDMLETGEGLPLAIRVSLKSSFRVVWSLIVPKFHHQAECLLFLNRAYDKRHRTQVYNSTCTIT</sequence>
<dbReference type="PANTHER" id="PTHR48436">
    <property type="entry name" value="2, PUTATIVE-RELATED"/>
    <property type="match status" value="1"/>
</dbReference>
<accession>A0AA38ZB24</accession>
<organism evidence="1 2">
    <name type="scientific">Vitis rotundifolia</name>
    <name type="common">Muscadine grape</name>
    <dbReference type="NCBI Taxonomy" id="103349"/>
    <lineage>
        <taxon>Eukaryota</taxon>
        <taxon>Viridiplantae</taxon>
        <taxon>Streptophyta</taxon>
        <taxon>Embryophyta</taxon>
        <taxon>Tracheophyta</taxon>
        <taxon>Spermatophyta</taxon>
        <taxon>Magnoliopsida</taxon>
        <taxon>eudicotyledons</taxon>
        <taxon>Gunneridae</taxon>
        <taxon>Pentapetalae</taxon>
        <taxon>rosids</taxon>
        <taxon>Vitales</taxon>
        <taxon>Vitaceae</taxon>
        <taxon>Viteae</taxon>
        <taxon>Vitis</taxon>
    </lineage>
</organism>
<dbReference type="EMBL" id="JARBHA010000013">
    <property type="protein sequence ID" value="KAJ9685716.1"/>
    <property type="molecule type" value="Genomic_DNA"/>
</dbReference>
<protein>
    <recommendedName>
        <fullName evidence="3">Late embryogenesis abundant protein LEA-2 subgroup domain-containing protein</fullName>
    </recommendedName>
</protein>
<dbReference type="AlphaFoldDB" id="A0AA38ZB24"/>
<comment type="caution">
    <text evidence="1">The sequence shown here is derived from an EMBL/GenBank/DDBJ whole genome shotgun (WGS) entry which is preliminary data.</text>
</comment>
<reference evidence="1 2" key="1">
    <citation type="journal article" date="2023" name="BMC Biotechnol.">
        <title>Vitis rotundifolia cv Carlos genome sequencing.</title>
        <authorList>
            <person name="Huff M."/>
            <person name="Hulse-Kemp A."/>
            <person name="Scheffler B."/>
            <person name="Youngblood R."/>
            <person name="Simpson S."/>
            <person name="Babiker E."/>
            <person name="Staton M."/>
        </authorList>
    </citation>
    <scope>NUCLEOTIDE SEQUENCE [LARGE SCALE GENOMIC DNA]</scope>
    <source>
        <tissue evidence="1">Leaf</tissue>
    </source>
</reference>
<name>A0AA38ZB24_VITRO</name>
<evidence type="ECO:0000313" key="1">
    <source>
        <dbReference type="EMBL" id="KAJ9685716.1"/>
    </source>
</evidence>
<proteinExistence type="predicted"/>
<evidence type="ECO:0008006" key="3">
    <source>
        <dbReference type="Google" id="ProtNLM"/>
    </source>
</evidence>
<keyword evidence="2" id="KW-1185">Reference proteome</keyword>
<gene>
    <name evidence="1" type="ORF">PVL29_017664</name>
</gene>
<dbReference type="Proteomes" id="UP001168098">
    <property type="component" value="Unassembled WGS sequence"/>
</dbReference>
<dbReference type="InterPro" id="IPR055276">
    <property type="entry name" value="NHL41-like"/>
</dbReference>
<dbReference type="PANTHER" id="PTHR48436:SF1">
    <property type="entry name" value="2, PUTATIVE-RELATED"/>
    <property type="match status" value="1"/>
</dbReference>
<evidence type="ECO:0000313" key="2">
    <source>
        <dbReference type="Proteomes" id="UP001168098"/>
    </source>
</evidence>